<sequence length="415" mass="46502">MYISGKDKLGYINGDLPKTPETDPSFCKWRTENAIVKGWLINSIEPSLVGNFIHFSTAKQVWDSIATTYFDGFDSSQVYDLRRRVSRMRQDGGSIEKYYNDLQGLWREIDFRRSNPMQCAMDIQKYNSILQEERVYIFLDGLDDRLDNIRSDVLRLKPFPTIERAYAYVQREGTRQTVMTSSMENASNGAIMATKGVKSNATTQIGTGTDRGKYGQALYISNAANDTDWIIDSGATDHMIFDASDFSKITPPRRKCITNANGAAHPVTGAGVVSMSPSLSLSHTLLVPSLSNKLMSVSQITEELNCVVLMYPKFYLIHDILSKEIVGRELRNGPDREESTSRDNDEQLASGEHATLQFDNEVNATPPLTPVPDGSSPTENIPEYLSEDLNVLRAVLKLLPSTLKSKSIWLRTLEN</sequence>
<dbReference type="PANTHER" id="PTHR37610:SF38">
    <property type="entry name" value="RETROTRANSPOSON COPIA-LIKE N-TERMINAL DOMAIN-CONTAINING PROTEIN"/>
    <property type="match status" value="1"/>
</dbReference>
<name>A0AAN8YT43_9MAGN</name>
<accession>A0AAN8YT43</accession>
<gene>
    <name evidence="3" type="ORF">RJ641_024079</name>
</gene>
<keyword evidence="4" id="KW-1185">Reference proteome</keyword>
<proteinExistence type="predicted"/>
<dbReference type="EMBL" id="JBAMMX010000028">
    <property type="protein sequence ID" value="KAK6911986.1"/>
    <property type="molecule type" value="Genomic_DNA"/>
</dbReference>
<dbReference type="PANTHER" id="PTHR37610">
    <property type="entry name" value="CCHC-TYPE DOMAIN-CONTAINING PROTEIN"/>
    <property type="match status" value="1"/>
</dbReference>
<feature type="domain" description="Retrovirus-related Pol polyprotein from transposon TNT 1-94-like beta-barrel" evidence="2">
    <location>
        <begin position="229"/>
        <end position="303"/>
    </location>
</feature>
<organism evidence="3 4">
    <name type="scientific">Dillenia turbinata</name>
    <dbReference type="NCBI Taxonomy" id="194707"/>
    <lineage>
        <taxon>Eukaryota</taxon>
        <taxon>Viridiplantae</taxon>
        <taxon>Streptophyta</taxon>
        <taxon>Embryophyta</taxon>
        <taxon>Tracheophyta</taxon>
        <taxon>Spermatophyta</taxon>
        <taxon>Magnoliopsida</taxon>
        <taxon>eudicotyledons</taxon>
        <taxon>Gunneridae</taxon>
        <taxon>Pentapetalae</taxon>
        <taxon>Dilleniales</taxon>
        <taxon>Dilleniaceae</taxon>
        <taxon>Dillenia</taxon>
    </lineage>
</organism>
<dbReference type="Pfam" id="PF22936">
    <property type="entry name" value="Pol_BBD"/>
    <property type="match status" value="1"/>
</dbReference>
<dbReference type="AlphaFoldDB" id="A0AAN8YT43"/>
<reference evidence="3 4" key="1">
    <citation type="submission" date="2023-12" db="EMBL/GenBank/DDBJ databases">
        <title>A high-quality genome assembly for Dillenia turbinata (Dilleniales).</title>
        <authorList>
            <person name="Chanderbali A."/>
        </authorList>
    </citation>
    <scope>NUCLEOTIDE SEQUENCE [LARGE SCALE GENOMIC DNA]</scope>
    <source>
        <strain evidence="3">LSX21</strain>
        <tissue evidence="3">Leaf</tissue>
    </source>
</reference>
<evidence type="ECO:0000259" key="2">
    <source>
        <dbReference type="Pfam" id="PF22936"/>
    </source>
</evidence>
<dbReference type="Proteomes" id="UP001370490">
    <property type="component" value="Unassembled WGS sequence"/>
</dbReference>
<evidence type="ECO:0000256" key="1">
    <source>
        <dbReference type="SAM" id="MobiDB-lite"/>
    </source>
</evidence>
<dbReference type="InterPro" id="IPR054722">
    <property type="entry name" value="PolX-like_BBD"/>
</dbReference>
<protein>
    <recommendedName>
        <fullName evidence="2">Retrovirus-related Pol polyprotein from transposon TNT 1-94-like beta-barrel domain-containing protein</fullName>
    </recommendedName>
</protein>
<dbReference type="Pfam" id="PF14223">
    <property type="entry name" value="Retrotran_gag_2"/>
    <property type="match status" value="1"/>
</dbReference>
<feature type="region of interest" description="Disordered" evidence="1">
    <location>
        <begin position="357"/>
        <end position="382"/>
    </location>
</feature>
<evidence type="ECO:0000313" key="3">
    <source>
        <dbReference type="EMBL" id="KAK6911986.1"/>
    </source>
</evidence>
<comment type="caution">
    <text evidence="3">The sequence shown here is derived from an EMBL/GenBank/DDBJ whole genome shotgun (WGS) entry which is preliminary data.</text>
</comment>
<evidence type="ECO:0000313" key="4">
    <source>
        <dbReference type="Proteomes" id="UP001370490"/>
    </source>
</evidence>